<dbReference type="EMBL" id="AP013066">
    <property type="protein sequence ID" value="BAN34584.1"/>
    <property type="molecule type" value="Genomic_DNA"/>
</dbReference>
<dbReference type="AlphaFoldDB" id="S6AJ53"/>
<feature type="domain" description="SHOCT" evidence="2">
    <location>
        <begin position="138"/>
        <end position="164"/>
    </location>
</feature>
<dbReference type="Pfam" id="PF09851">
    <property type="entry name" value="SHOCT"/>
    <property type="match status" value="1"/>
</dbReference>
<dbReference type="STRING" id="1163617.SCD_n00742"/>
<proteinExistence type="predicted"/>
<reference evidence="3 4" key="1">
    <citation type="journal article" date="2012" name="Appl. Environ. Microbiol.">
        <title>Draft genome sequence of a psychrotolerant sulfur-oxidizing bacterium, Sulfuricella denitrificans skB26, and proteomic insights into cold adaptation.</title>
        <authorList>
            <person name="Watanabe T."/>
            <person name="Kojima H."/>
            <person name="Fukui M."/>
        </authorList>
    </citation>
    <scope>NUCLEOTIDE SEQUENCE [LARGE SCALE GENOMIC DNA]</scope>
    <source>
        <strain evidence="4">skB26</strain>
    </source>
</reference>
<organism evidence="3 4">
    <name type="scientific">Sulfuricella denitrificans (strain DSM 22764 / NBRC 105220 / skB26)</name>
    <dbReference type="NCBI Taxonomy" id="1163617"/>
    <lineage>
        <taxon>Bacteria</taxon>
        <taxon>Pseudomonadati</taxon>
        <taxon>Pseudomonadota</taxon>
        <taxon>Betaproteobacteria</taxon>
        <taxon>Nitrosomonadales</taxon>
        <taxon>Sulfuricellaceae</taxon>
        <taxon>Sulfuricella</taxon>
    </lineage>
</organism>
<name>S6AJ53_SULDS</name>
<dbReference type="RefSeq" id="WP_009206470.1">
    <property type="nucleotide sequence ID" value="NC_022357.1"/>
</dbReference>
<keyword evidence="4" id="KW-1185">Reference proteome</keyword>
<keyword evidence="1" id="KW-0732">Signal</keyword>
<dbReference type="OrthoDB" id="9182051at2"/>
<feature type="signal peptide" evidence="1">
    <location>
        <begin position="1"/>
        <end position="18"/>
    </location>
</feature>
<dbReference type="eggNOG" id="ENOG5033J4M">
    <property type="taxonomic scope" value="Bacteria"/>
</dbReference>
<dbReference type="PROSITE" id="PS51257">
    <property type="entry name" value="PROKAR_LIPOPROTEIN"/>
    <property type="match status" value="1"/>
</dbReference>
<dbReference type="Proteomes" id="UP000015559">
    <property type="component" value="Chromosome"/>
</dbReference>
<dbReference type="InterPro" id="IPR018649">
    <property type="entry name" value="SHOCT"/>
</dbReference>
<evidence type="ECO:0000313" key="3">
    <source>
        <dbReference type="EMBL" id="BAN34584.1"/>
    </source>
</evidence>
<dbReference type="KEGG" id="sdr:SCD_n00742"/>
<sequence length="167" mass="18256">MRQIAALLFSIAALSGCANPGIVKLSPDTYMLSREAHGGIFASPSALKAGVISDAHAFAEGQGKVAIPISAKERPMGNGPAQWASFEYQFRVVDKNDPEVRRTSLLPPANVLIQKIENISPDIRTKDESIRPVDVYAELVKLDDLRKKGIINEIEFEAQKKKILSTK</sequence>
<evidence type="ECO:0000259" key="2">
    <source>
        <dbReference type="Pfam" id="PF09851"/>
    </source>
</evidence>
<gene>
    <name evidence="3" type="ORF">SCD_n00742</name>
</gene>
<feature type="chain" id="PRO_5004535975" description="SHOCT domain-containing protein" evidence="1">
    <location>
        <begin position="19"/>
        <end position="167"/>
    </location>
</feature>
<evidence type="ECO:0000313" key="4">
    <source>
        <dbReference type="Proteomes" id="UP000015559"/>
    </source>
</evidence>
<evidence type="ECO:0000256" key="1">
    <source>
        <dbReference type="SAM" id="SignalP"/>
    </source>
</evidence>
<dbReference type="HOGENOM" id="CLU_1692956_0_0_4"/>
<accession>S6AJ53</accession>
<protein>
    <recommendedName>
        <fullName evidence="2">SHOCT domain-containing protein</fullName>
    </recommendedName>
</protein>